<reference evidence="3" key="1">
    <citation type="journal article" date="2019" name="Int. J. Syst. Evol. Microbiol.">
        <title>The Global Catalogue of Microorganisms (GCM) 10K type strain sequencing project: providing services to taxonomists for standard genome sequencing and annotation.</title>
        <authorList>
            <consortium name="The Broad Institute Genomics Platform"/>
            <consortium name="The Broad Institute Genome Sequencing Center for Infectious Disease"/>
            <person name="Wu L."/>
            <person name="Ma J."/>
        </authorList>
    </citation>
    <scope>NUCLEOTIDE SEQUENCE [LARGE SCALE GENOMIC DNA]</scope>
    <source>
        <strain evidence="3">CECT 7649</strain>
    </source>
</reference>
<feature type="chain" id="PRO_5046675411" description="NlpC/P60 domain-containing protein" evidence="1">
    <location>
        <begin position="27"/>
        <end position="286"/>
    </location>
</feature>
<gene>
    <name evidence="2" type="ORF">ACFQSB_35905</name>
</gene>
<evidence type="ECO:0000313" key="2">
    <source>
        <dbReference type="EMBL" id="MFC7387637.1"/>
    </source>
</evidence>
<protein>
    <recommendedName>
        <fullName evidence="4">NlpC/P60 domain-containing protein</fullName>
    </recommendedName>
</protein>
<feature type="signal peptide" evidence="1">
    <location>
        <begin position="1"/>
        <end position="26"/>
    </location>
</feature>
<organism evidence="2 3">
    <name type="scientific">Sphaerisporangium rhizosphaerae</name>
    <dbReference type="NCBI Taxonomy" id="2269375"/>
    <lineage>
        <taxon>Bacteria</taxon>
        <taxon>Bacillati</taxon>
        <taxon>Actinomycetota</taxon>
        <taxon>Actinomycetes</taxon>
        <taxon>Streptosporangiales</taxon>
        <taxon>Streptosporangiaceae</taxon>
        <taxon>Sphaerisporangium</taxon>
    </lineage>
</organism>
<dbReference type="Gene3D" id="3.90.1720.10">
    <property type="entry name" value="endopeptidase domain like (from Nostoc punctiforme)"/>
    <property type="match status" value="1"/>
</dbReference>
<dbReference type="EMBL" id="JBHTCG010000041">
    <property type="protein sequence ID" value="MFC7387637.1"/>
    <property type="molecule type" value="Genomic_DNA"/>
</dbReference>
<dbReference type="SUPFAM" id="SSF54001">
    <property type="entry name" value="Cysteine proteinases"/>
    <property type="match status" value="1"/>
</dbReference>
<evidence type="ECO:0000313" key="3">
    <source>
        <dbReference type="Proteomes" id="UP001596496"/>
    </source>
</evidence>
<keyword evidence="3" id="KW-1185">Reference proteome</keyword>
<evidence type="ECO:0000256" key="1">
    <source>
        <dbReference type="SAM" id="SignalP"/>
    </source>
</evidence>
<dbReference type="RefSeq" id="WP_380831430.1">
    <property type="nucleotide sequence ID" value="NZ_JBHTCG010000041.1"/>
</dbReference>
<comment type="caution">
    <text evidence="2">The sequence shown here is derived from an EMBL/GenBank/DDBJ whole genome shotgun (WGS) entry which is preliminary data.</text>
</comment>
<dbReference type="InterPro" id="IPR038765">
    <property type="entry name" value="Papain-like_cys_pep_sf"/>
</dbReference>
<sequence length="286" mass="30808">MSSKQIFIKFAILGVAVASPTPLAVAGAFAQSAAAPSRAAHARPADVTRQSVIDRAKTWNPGTPQRVPYSQGKYHNGYRTDCSGYASMALGLSAPGLNTVALASPGASSPIAMSELLTGDLVIDAIGDNNNRHVVIFEQWANPGRTSYWAYEQRGGYGTDHRVLTYGLRPGSEFHARRPRVFGGGGTPSPGGKVWVDTFADATGYREPNTGDPQGTLDKGTNYVYCRVRGAEVRHGSAFNHWWLRTDLDRTNPGKNGRGAYVSAYYLAKWGNDEAKDNNGRDIPNC</sequence>
<accession>A0ABW2PGN8</accession>
<dbReference type="Proteomes" id="UP001596496">
    <property type="component" value="Unassembled WGS sequence"/>
</dbReference>
<keyword evidence="1" id="KW-0732">Signal</keyword>
<proteinExistence type="predicted"/>
<evidence type="ECO:0008006" key="4">
    <source>
        <dbReference type="Google" id="ProtNLM"/>
    </source>
</evidence>
<name>A0ABW2PGN8_9ACTN</name>